<dbReference type="PROSITE" id="PS51257">
    <property type="entry name" value="PROKAR_LIPOPROTEIN"/>
    <property type="match status" value="1"/>
</dbReference>
<dbReference type="InterPro" id="IPR050738">
    <property type="entry name" value="Sulfatase"/>
</dbReference>
<evidence type="ECO:0000256" key="1">
    <source>
        <dbReference type="ARBA" id="ARBA00008779"/>
    </source>
</evidence>
<reference evidence="4 5" key="1">
    <citation type="submission" date="2018-05" db="EMBL/GenBank/DDBJ databases">
        <title>Marinilabilia rubrum sp. nov., isolated from saltern sediment.</title>
        <authorList>
            <person name="Zhang R."/>
        </authorList>
    </citation>
    <scope>NUCLEOTIDE SEQUENCE [LARGE SCALE GENOMIC DNA]</scope>
    <source>
        <strain evidence="4 5">WTE16</strain>
    </source>
</reference>
<keyword evidence="2" id="KW-0378">Hydrolase</keyword>
<dbReference type="AlphaFoldDB" id="A0A2U2BBJ2"/>
<dbReference type="InterPro" id="IPR000917">
    <property type="entry name" value="Sulfatase_N"/>
</dbReference>
<comment type="similarity">
    <text evidence="1">Belongs to the sulfatase family.</text>
</comment>
<dbReference type="Gene3D" id="3.40.720.10">
    <property type="entry name" value="Alkaline Phosphatase, subunit A"/>
    <property type="match status" value="1"/>
</dbReference>
<evidence type="ECO:0000256" key="2">
    <source>
        <dbReference type="ARBA" id="ARBA00022801"/>
    </source>
</evidence>
<dbReference type="PANTHER" id="PTHR42693:SF53">
    <property type="entry name" value="ENDO-4-O-SULFATASE"/>
    <property type="match status" value="1"/>
</dbReference>
<feature type="domain" description="Sulfatase N-terminal" evidence="3">
    <location>
        <begin position="30"/>
        <end position="355"/>
    </location>
</feature>
<evidence type="ECO:0000259" key="3">
    <source>
        <dbReference type="Pfam" id="PF00884"/>
    </source>
</evidence>
<dbReference type="InterPro" id="IPR017850">
    <property type="entry name" value="Alkaline_phosphatase_core_sf"/>
</dbReference>
<accession>A0A2U2BBJ2</accession>
<dbReference type="Pfam" id="PF00884">
    <property type="entry name" value="Sulfatase"/>
    <property type="match status" value="1"/>
</dbReference>
<evidence type="ECO:0000313" key="5">
    <source>
        <dbReference type="Proteomes" id="UP000244956"/>
    </source>
</evidence>
<comment type="caution">
    <text evidence="4">The sequence shown here is derived from an EMBL/GenBank/DDBJ whole genome shotgun (WGS) entry which is preliminary data.</text>
</comment>
<sequence length="461" mass="52854">MPSRIFYLPFVFFLILTGCQGEKQKELQKPNIIYILADDLGYGDLSCYGQKKFRTPNIDQLASEGIRFTNHYSGSTVCAPSRSTLLTGLHTGHTPIRGNREVKPEGQQPMPASTRTIARELQDAGYKTACIGKWGLGYPGSVSDPMKMGFDYFFGYNCQRHAHHYFVDYLWENDQKVEYPEKVYSHDVQTEKAFDFIRSNRDSTFFLYLAYTIPHAEMRIPDKYLEPFIGQYPEPNPWPGGHYGKQEHPRAALAAMITHLDGDVGRLMQLLKDLGIDENTLVVFTSDNGPHVEGGNDPEFFDSNGPLRGHKRDLYEGGIRVPFVARWPKVIEAGRESDHISAFWDMYPTFCEVAGRKVPEGLDGISMLPELKNEPQPQHDYLYWEFHELGGRQAVRMEKWKGVRYNLAKGNRDVELYNLETDISEEHNIANEHPKIAEKMRRLMNEAHQPSSVFEFPTDNE</sequence>
<dbReference type="SUPFAM" id="SSF53649">
    <property type="entry name" value="Alkaline phosphatase-like"/>
    <property type="match status" value="1"/>
</dbReference>
<dbReference type="OrthoDB" id="9765065at2"/>
<dbReference type="GO" id="GO:0004065">
    <property type="term" value="F:arylsulfatase activity"/>
    <property type="evidence" value="ECO:0007669"/>
    <property type="project" value="TreeGrafter"/>
</dbReference>
<evidence type="ECO:0000313" key="4">
    <source>
        <dbReference type="EMBL" id="PWE00403.1"/>
    </source>
</evidence>
<name>A0A2U2BBJ2_9BACT</name>
<gene>
    <name evidence="4" type="ORF">DDZ16_05555</name>
</gene>
<dbReference type="CDD" id="cd16145">
    <property type="entry name" value="ARS_like"/>
    <property type="match status" value="1"/>
</dbReference>
<protein>
    <submittedName>
        <fullName evidence="4">N-acetylgalactosamine-6-sulfatase</fullName>
    </submittedName>
</protein>
<dbReference type="RefSeq" id="WP_109263442.1">
    <property type="nucleotide sequence ID" value="NZ_QEWP01000003.1"/>
</dbReference>
<proteinExistence type="inferred from homology"/>
<dbReference type="Gene3D" id="3.30.1120.10">
    <property type="match status" value="1"/>
</dbReference>
<dbReference type="EMBL" id="QEWP01000003">
    <property type="protein sequence ID" value="PWE00403.1"/>
    <property type="molecule type" value="Genomic_DNA"/>
</dbReference>
<organism evidence="4 5">
    <name type="scientific">Marinilabilia rubra</name>
    <dbReference type="NCBI Taxonomy" id="2162893"/>
    <lineage>
        <taxon>Bacteria</taxon>
        <taxon>Pseudomonadati</taxon>
        <taxon>Bacteroidota</taxon>
        <taxon>Bacteroidia</taxon>
        <taxon>Marinilabiliales</taxon>
        <taxon>Marinilabiliaceae</taxon>
        <taxon>Marinilabilia</taxon>
    </lineage>
</organism>
<keyword evidence="5" id="KW-1185">Reference proteome</keyword>
<dbReference type="PANTHER" id="PTHR42693">
    <property type="entry name" value="ARYLSULFATASE FAMILY MEMBER"/>
    <property type="match status" value="1"/>
</dbReference>
<dbReference type="Proteomes" id="UP000244956">
    <property type="component" value="Unassembled WGS sequence"/>
</dbReference>